<organism evidence="7 8">
    <name type="scientific">Acetobacterium wieringae</name>
    <dbReference type="NCBI Taxonomy" id="52694"/>
    <lineage>
        <taxon>Bacteria</taxon>
        <taxon>Bacillati</taxon>
        <taxon>Bacillota</taxon>
        <taxon>Clostridia</taxon>
        <taxon>Eubacteriales</taxon>
        <taxon>Eubacteriaceae</taxon>
        <taxon>Acetobacterium</taxon>
    </lineage>
</organism>
<dbReference type="SUPFAM" id="SSF55594">
    <property type="entry name" value="HPr-like"/>
    <property type="match status" value="1"/>
</dbReference>
<dbReference type="InterPro" id="IPR000032">
    <property type="entry name" value="HPr-like"/>
</dbReference>
<dbReference type="Gene3D" id="3.30.1340.10">
    <property type="entry name" value="HPr-like"/>
    <property type="match status" value="1"/>
</dbReference>
<comment type="caution">
    <text evidence="7">The sequence shown here is derived from an EMBL/GenBank/DDBJ whole genome shotgun (WGS) entry which is preliminary data.</text>
</comment>
<keyword evidence="3" id="KW-0813">Transport</keyword>
<keyword evidence="7" id="KW-0808">Transferase</keyword>
<dbReference type="Pfam" id="PF00381">
    <property type="entry name" value="PTS-HPr"/>
    <property type="match status" value="1"/>
</dbReference>
<dbReference type="STRING" id="52694.ACWI_08690"/>
<dbReference type="GO" id="GO:0016740">
    <property type="term" value="F:transferase activity"/>
    <property type="evidence" value="ECO:0007669"/>
    <property type="project" value="UniProtKB-KW"/>
</dbReference>
<evidence type="ECO:0000256" key="5">
    <source>
        <dbReference type="ARBA" id="ARBA00033055"/>
    </source>
</evidence>
<dbReference type="NCBIfam" id="TIGR01003">
    <property type="entry name" value="PTS_HPr_family"/>
    <property type="match status" value="1"/>
</dbReference>
<evidence type="ECO:0000256" key="4">
    <source>
        <dbReference type="ARBA" id="ARBA00022597"/>
    </source>
</evidence>
<dbReference type="CDD" id="cd00367">
    <property type="entry name" value="PTS-HPr_like"/>
    <property type="match status" value="1"/>
</dbReference>
<evidence type="ECO:0000259" key="6">
    <source>
        <dbReference type="PROSITE" id="PS51350"/>
    </source>
</evidence>
<feature type="domain" description="HPr" evidence="6">
    <location>
        <begin position="1"/>
        <end position="91"/>
    </location>
</feature>
<dbReference type="PROSITE" id="PS00369">
    <property type="entry name" value="PTS_HPR_HIS"/>
    <property type="match status" value="1"/>
</dbReference>
<evidence type="ECO:0000313" key="7">
    <source>
        <dbReference type="EMBL" id="OFV71564.1"/>
    </source>
</evidence>
<evidence type="ECO:0000256" key="3">
    <source>
        <dbReference type="ARBA" id="ARBA00022448"/>
    </source>
</evidence>
<dbReference type="InterPro" id="IPR035895">
    <property type="entry name" value="HPr-like_sf"/>
</dbReference>
<dbReference type="Proteomes" id="UP000176244">
    <property type="component" value="Unassembled WGS sequence"/>
</dbReference>
<dbReference type="OrthoDB" id="9809047at2"/>
<name>A0A1F2PL30_9FIRM</name>
<dbReference type="RefSeq" id="WP_070370214.1">
    <property type="nucleotide sequence ID" value="NZ_LKEU01000018.1"/>
</dbReference>
<keyword evidence="4" id="KW-0762">Sugar transport</keyword>
<dbReference type="PRINTS" id="PR00107">
    <property type="entry name" value="PHOSPHOCPHPR"/>
</dbReference>
<dbReference type="EMBL" id="LKEU01000018">
    <property type="protein sequence ID" value="OFV71564.1"/>
    <property type="molecule type" value="Genomic_DNA"/>
</dbReference>
<accession>A0A1F2PL30</accession>
<sequence length="91" mass="9526">MHSKAVTIINPSGLHARPAAEFCQKAGEFRADIRIKKLGDDPKEGDAKSLLSIMATGIGQGDVVEIFAVGEDEMLAVETLVALVGSGFGEV</sequence>
<dbReference type="InterPro" id="IPR001020">
    <property type="entry name" value="PTS_HPr_His_P_site"/>
</dbReference>
<dbReference type="PROSITE" id="PS51350">
    <property type="entry name" value="PTS_HPR_DOM"/>
    <property type="match status" value="1"/>
</dbReference>
<dbReference type="InterPro" id="IPR050399">
    <property type="entry name" value="HPr"/>
</dbReference>
<gene>
    <name evidence="7" type="primary">ptsH</name>
    <name evidence="7" type="ORF">ACWI_08690</name>
</gene>
<evidence type="ECO:0000256" key="2">
    <source>
        <dbReference type="ARBA" id="ARBA00020422"/>
    </source>
</evidence>
<protein>
    <recommendedName>
        <fullName evidence="2">Phosphocarrier protein HPr</fullName>
    </recommendedName>
    <alternativeName>
        <fullName evidence="5">Histidine-containing protein</fullName>
    </alternativeName>
</protein>
<proteinExistence type="predicted"/>
<reference evidence="7 8" key="1">
    <citation type="submission" date="2015-09" db="EMBL/GenBank/DDBJ databases">
        <title>Genome sequence of Acetobacterium wieringae DSM 1911.</title>
        <authorList>
            <person name="Poehlein A."/>
            <person name="Bengelsdorf F.R."/>
            <person name="Schiel-Bengelsdorf B."/>
            <person name="Duerre P."/>
            <person name="Daniel R."/>
        </authorList>
    </citation>
    <scope>NUCLEOTIDE SEQUENCE [LARGE SCALE GENOMIC DNA]</scope>
    <source>
        <strain evidence="7 8">DSM 1911</strain>
    </source>
</reference>
<dbReference type="PANTHER" id="PTHR33705">
    <property type="entry name" value="PHOSPHOCARRIER PROTEIN HPR"/>
    <property type="match status" value="1"/>
</dbReference>
<comment type="function">
    <text evidence="1">General (non sugar-specific) component of the phosphoenolpyruvate-dependent sugar phosphotransferase system (sugar PTS). This major carbohydrate active-transport system catalyzes the phosphorylation of incoming sugar substrates concomitantly with their translocation across the cell membrane. The phosphoryl group from phosphoenolpyruvate (PEP) is transferred to the phosphoryl carrier protein HPr by enzyme I. Phospho-HPr then transfers it to the PTS EIIA domain.</text>
</comment>
<dbReference type="PANTHER" id="PTHR33705:SF1">
    <property type="entry name" value="PHOSPHOCARRIER PROTEIN HPR"/>
    <property type="match status" value="1"/>
</dbReference>
<dbReference type="AlphaFoldDB" id="A0A1F2PL30"/>
<evidence type="ECO:0000313" key="8">
    <source>
        <dbReference type="Proteomes" id="UP000176244"/>
    </source>
</evidence>
<evidence type="ECO:0000256" key="1">
    <source>
        <dbReference type="ARBA" id="ARBA00003681"/>
    </source>
</evidence>